<evidence type="ECO:0000256" key="6">
    <source>
        <dbReference type="ARBA" id="ARBA00023125"/>
    </source>
</evidence>
<dbReference type="RefSeq" id="WP_061142088.1">
    <property type="nucleotide sequence ID" value="NZ_LNNH01000017.1"/>
</dbReference>
<evidence type="ECO:0000259" key="10">
    <source>
        <dbReference type="PROSITE" id="PS50110"/>
    </source>
</evidence>
<dbReference type="PANTHER" id="PTHR45526:SF1">
    <property type="entry name" value="TRANSCRIPTIONAL REGULATORY PROTEIN DCUR-RELATED"/>
    <property type="match status" value="1"/>
</dbReference>
<accession>A0A109MZ36</accession>
<dbReference type="InterPro" id="IPR048714">
    <property type="entry name" value="DpiA-like_HTH"/>
</dbReference>
<evidence type="ECO:0000313" key="11">
    <source>
        <dbReference type="EMBL" id="KWW20463.1"/>
    </source>
</evidence>
<dbReference type="InterPro" id="IPR001789">
    <property type="entry name" value="Sig_transdc_resp-reg_receiver"/>
</dbReference>
<keyword evidence="7" id="KW-0010">Activator</keyword>
<evidence type="ECO:0000256" key="4">
    <source>
        <dbReference type="ARBA" id="ARBA00023012"/>
    </source>
</evidence>
<dbReference type="GO" id="GO:0003677">
    <property type="term" value="F:DNA binding"/>
    <property type="evidence" value="ECO:0007669"/>
    <property type="project" value="UniProtKB-KW"/>
</dbReference>
<dbReference type="Pfam" id="PF00072">
    <property type="entry name" value="Response_reg"/>
    <property type="match status" value="1"/>
</dbReference>
<evidence type="ECO:0000313" key="12">
    <source>
        <dbReference type="Proteomes" id="UP000064189"/>
    </source>
</evidence>
<reference evidence="11 12" key="1">
    <citation type="submission" date="2015-11" db="EMBL/GenBank/DDBJ databases">
        <title>Genome Sequence of Bacillus simplex strain VanAntwerpen2.</title>
        <authorList>
            <person name="Couger M.B."/>
        </authorList>
    </citation>
    <scope>NUCLEOTIDE SEQUENCE [LARGE SCALE GENOMIC DNA]</scope>
    <source>
        <strain evidence="11 12">VanAntwerpen02</strain>
    </source>
</reference>
<dbReference type="GO" id="GO:0003700">
    <property type="term" value="F:DNA-binding transcription factor activity"/>
    <property type="evidence" value="ECO:0007669"/>
    <property type="project" value="InterPro"/>
</dbReference>
<evidence type="ECO:0000256" key="8">
    <source>
        <dbReference type="ARBA" id="ARBA00023163"/>
    </source>
</evidence>
<dbReference type="Pfam" id="PF20714">
    <property type="entry name" value="HTH_64"/>
    <property type="match status" value="1"/>
</dbReference>
<feature type="modified residue" description="4-aspartylphosphate" evidence="9">
    <location>
        <position position="57"/>
    </location>
</feature>
<dbReference type="InterPro" id="IPR024187">
    <property type="entry name" value="Sig_transdc_resp-reg_cit/mal"/>
</dbReference>
<keyword evidence="6" id="KW-0238">DNA-binding</keyword>
<feature type="domain" description="Response regulatory" evidence="10">
    <location>
        <begin position="6"/>
        <end position="122"/>
    </location>
</feature>
<gene>
    <name evidence="11" type="ORF">AS888_19055</name>
</gene>
<dbReference type="SUPFAM" id="SSF52172">
    <property type="entry name" value="CheY-like"/>
    <property type="match status" value="1"/>
</dbReference>
<dbReference type="Proteomes" id="UP000064189">
    <property type="component" value="Unassembled WGS sequence"/>
</dbReference>
<proteinExistence type="predicted"/>
<keyword evidence="2" id="KW-0963">Cytoplasm</keyword>
<keyword evidence="8" id="KW-0804">Transcription</keyword>
<dbReference type="PIRSF" id="PIRSF006171">
    <property type="entry name" value="RR_citrat_malat"/>
    <property type="match status" value="1"/>
</dbReference>
<dbReference type="InterPro" id="IPR011006">
    <property type="entry name" value="CheY-like_superfamily"/>
</dbReference>
<evidence type="ECO:0000256" key="3">
    <source>
        <dbReference type="ARBA" id="ARBA00022553"/>
    </source>
</evidence>
<evidence type="ECO:0000256" key="5">
    <source>
        <dbReference type="ARBA" id="ARBA00023015"/>
    </source>
</evidence>
<dbReference type="PROSITE" id="PS50110">
    <property type="entry name" value="RESPONSE_REGULATORY"/>
    <property type="match status" value="1"/>
</dbReference>
<dbReference type="GO" id="GO:0005737">
    <property type="term" value="C:cytoplasm"/>
    <property type="evidence" value="ECO:0007669"/>
    <property type="project" value="UniProtKB-SubCell"/>
</dbReference>
<name>A0A109MZ36_9BACI</name>
<evidence type="ECO:0000256" key="1">
    <source>
        <dbReference type="ARBA" id="ARBA00004496"/>
    </source>
</evidence>
<protein>
    <submittedName>
        <fullName evidence="11">Two-component system response regulator</fullName>
    </submittedName>
</protein>
<dbReference type="InterPro" id="IPR051271">
    <property type="entry name" value="2C-system_Tx_regulators"/>
</dbReference>
<evidence type="ECO:0000256" key="2">
    <source>
        <dbReference type="ARBA" id="ARBA00022490"/>
    </source>
</evidence>
<comment type="caution">
    <text evidence="11">The sequence shown here is derived from an EMBL/GenBank/DDBJ whole genome shotgun (WGS) entry which is preliminary data.</text>
</comment>
<evidence type="ECO:0000256" key="7">
    <source>
        <dbReference type="ARBA" id="ARBA00023159"/>
    </source>
</evidence>
<keyword evidence="3 9" id="KW-0597">Phosphoprotein</keyword>
<keyword evidence="4" id="KW-0902">Two-component regulatory system</keyword>
<keyword evidence="12" id="KW-1185">Reference proteome</keyword>
<evidence type="ECO:0000256" key="9">
    <source>
        <dbReference type="PROSITE-ProRule" id="PRU00169"/>
    </source>
</evidence>
<dbReference type="GO" id="GO:0000156">
    <property type="term" value="F:phosphorelay response regulator activity"/>
    <property type="evidence" value="ECO:0007669"/>
    <property type="project" value="TreeGrafter"/>
</dbReference>
<dbReference type="AlphaFoldDB" id="A0A109MZ36"/>
<organism evidence="11 12">
    <name type="scientific">Peribacillus simplex</name>
    <dbReference type="NCBI Taxonomy" id="1478"/>
    <lineage>
        <taxon>Bacteria</taxon>
        <taxon>Bacillati</taxon>
        <taxon>Bacillota</taxon>
        <taxon>Bacilli</taxon>
        <taxon>Bacillales</taxon>
        <taxon>Bacillaceae</taxon>
        <taxon>Peribacillus</taxon>
    </lineage>
</organism>
<dbReference type="PANTHER" id="PTHR45526">
    <property type="entry name" value="TRANSCRIPTIONAL REGULATORY PROTEIN DPIA"/>
    <property type="match status" value="1"/>
</dbReference>
<sequence length="231" mass="26382">MTNNIRVLLIEDDPMVQEVNKQFIERLPAFTIVDTASNGLEGLDKIRKSAPDLVILDIFMPSLNGIDTLYQIRKERIDVDVIIISAANDQKTIRKMIQNGAFDYLIKPFKFERLKHTLEQYFAFRMEVEPDHHISQTELDRILFQNEIPSEAVPKSEVPKGLNGATLEQVTRFIKNTPGSLSAEEVADGIGIARVTARRYLEYLHGEDTLLLDVQYGSIGRPVNRYRLKKP</sequence>
<dbReference type="SMART" id="SM00448">
    <property type="entry name" value="REC"/>
    <property type="match status" value="1"/>
</dbReference>
<dbReference type="EMBL" id="LNNH01000017">
    <property type="protein sequence ID" value="KWW20463.1"/>
    <property type="molecule type" value="Genomic_DNA"/>
</dbReference>
<comment type="subcellular location">
    <subcellularLocation>
        <location evidence="1">Cytoplasm</location>
    </subcellularLocation>
</comment>
<dbReference type="Gene3D" id="3.40.50.2300">
    <property type="match status" value="1"/>
</dbReference>
<keyword evidence="5" id="KW-0805">Transcription regulation</keyword>
<dbReference type="CDD" id="cd19925">
    <property type="entry name" value="REC_citrate_TCS"/>
    <property type="match status" value="1"/>
</dbReference>